<sequence>MSMRWDDHFLAWERVYRDPGPACFNGLQAARKRVATNTREDWMWLADALGDVRRKFFVAMVFRLQSVPRRLLAALICAGVSELNPSTNQYYIRPCVRTFGTKEVVTRLLRIVEVGSNEEQCGAVSALYWAYGNERDDDLSELRERRQRLLLMRFIENDDVNLRRRILPALSFNADKYPAELQPLVATAMAIARAHPDAYIRHRIGVQTGEGGPLMPLPSMRAAVDGRAGMSFAASSVPSSASHDWSLNYSTRVLE</sequence>
<reference evidence="1 2" key="1">
    <citation type="submission" date="2019-09" db="EMBL/GenBank/DDBJ databases">
        <title>Taxonomy of Antarctic Massilia spp.: description of Massilia rubra sp. nov., Massilia aquatica sp. nov., Massilia mucilaginosa sp. nov., Massilia frigida sp. nov. isolated from streams, lakes and regoliths.</title>
        <authorList>
            <person name="Holochova P."/>
            <person name="Sedlacek I."/>
            <person name="Kralova S."/>
            <person name="Maslanova I."/>
            <person name="Busse H.-J."/>
            <person name="Stankova E."/>
            <person name="Vrbovska V."/>
            <person name="Kovarovic V."/>
            <person name="Bartak M."/>
            <person name="Svec P."/>
            <person name="Pantucek R."/>
        </authorList>
    </citation>
    <scope>NUCLEOTIDE SEQUENCE [LARGE SCALE GENOMIC DNA]</scope>
    <source>
        <strain evidence="1 2">CCM 8692</strain>
    </source>
</reference>
<evidence type="ECO:0000313" key="2">
    <source>
        <dbReference type="Proteomes" id="UP000785613"/>
    </source>
</evidence>
<proteinExistence type="predicted"/>
<comment type="caution">
    <text evidence="1">The sequence shown here is derived from an EMBL/GenBank/DDBJ whole genome shotgun (WGS) entry which is preliminary data.</text>
</comment>
<dbReference type="EMBL" id="VUYU01000032">
    <property type="protein sequence ID" value="NHZ37688.1"/>
    <property type="molecule type" value="Genomic_DNA"/>
</dbReference>
<gene>
    <name evidence="1" type="ORF">F0185_29420</name>
</gene>
<accession>A0ABX0LT77</accession>
<evidence type="ECO:0000313" key="1">
    <source>
        <dbReference type="EMBL" id="NHZ37688.1"/>
    </source>
</evidence>
<keyword evidence="2" id="KW-1185">Reference proteome</keyword>
<dbReference type="Proteomes" id="UP000785613">
    <property type="component" value="Unassembled WGS sequence"/>
</dbReference>
<name>A0ABX0LT77_9BURK</name>
<evidence type="ECO:0008006" key="3">
    <source>
        <dbReference type="Google" id="ProtNLM"/>
    </source>
</evidence>
<dbReference type="RefSeq" id="WP_167231301.1">
    <property type="nucleotide sequence ID" value="NZ_VUYU01000032.1"/>
</dbReference>
<protein>
    <recommendedName>
        <fullName evidence="3">HEAT repeat domain-containing protein</fullName>
    </recommendedName>
</protein>
<organism evidence="1 2">
    <name type="scientific">Massilia rubra</name>
    <dbReference type="NCBI Taxonomy" id="2607910"/>
    <lineage>
        <taxon>Bacteria</taxon>
        <taxon>Pseudomonadati</taxon>
        <taxon>Pseudomonadota</taxon>
        <taxon>Betaproteobacteria</taxon>
        <taxon>Burkholderiales</taxon>
        <taxon>Oxalobacteraceae</taxon>
        <taxon>Telluria group</taxon>
        <taxon>Massilia</taxon>
    </lineage>
</organism>